<dbReference type="AlphaFoldDB" id="A0A255E1A9"/>
<keyword evidence="9" id="KW-0460">Magnesium</keyword>
<dbReference type="Proteomes" id="UP000216533">
    <property type="component" value="Unassembled WGS sequence"/>
</dbReference>
<keyword evidence="2 7" id="KW-0808">Transferase</keyword>
<dbReference type="PIRSF" id="PIRSF000706">
    <property type="entry name" value="Kanamycin_kin"/>
    <property type="match status" value="1"/>
</dbReference>
<gene>
    <name evidence="11" type="ORF">CGZ92_11165</name>
</gene>
<dbReference type="InterPro" id="IPR002575">
    <property type="entry name" value="Aminoglycoside_PTrfase"/>
</dbReference>
<feature type="active site" description="Proton acceptor" evidence="8">
    <location>
        <position position="182"/>
    </location>
</feature>
<dbReference type="Gene3D" id="3.30.200.20">
    <property type="entry name" value="Phosphorylase Kinase, domain 1"/>
    <property type="match status" value="1"/>
</dbReference>
<dbReference type="Gene3D" id="3.90.1200.10">
    <property type="match status" value="1"/>
</dbReference>
<accession>A0A255E1A9</accession>
<feature type="domain" description="Aminoglycoside phosphotransferase" evidence="10">
    <location>
        <begin position="57"/>
        <end position="253"/>
    </location>
</feature>
<dbReference type="GO" id="GO:0005524">
    <property type="term" value="F:ATP binding"/>
    <property type="evidence" value="ECO:0007669"/>
    <property type="project" value="UniProtKB-KW"/>
</dbReference>
<dbReference type="GO" id="GO:0046872">
    <property type="term" value="F:metal ion binding"/>
    <property type="evidence" value="ECO:0007669"/>
    <property type="project" value="UniProtKB-KW"/>
</dbReference>
<protein>
    <submittedName>
        <fullName evidence="11">Aminoglycoside phosphotransferase APH(3')</fullName>
    </submittedName>
</protein>
<dbReference type="InterPro" id="IPR011009">
    <property type="entry name" value="Kinase-like_dom_sf"/>
</dbReference>
<evidence type="ECO:0000313" key="11">
    <source>
        <dbReference type="EMBL" id="OYN85349.1"/>
    </source>
</evidence>
<keyword evidence="5 7" id="KW-0067">ATP-binding</keyword>
<evidence type="ECO:0000256" key="1">
    <source>
        <dbReference type="ARBA" id="ARBA00006219"/>
    </source>
</evidence>
<keyword evidence="9" id="KW-0479">Metal-binding</keyword>
<evidence type="ECO:0000256" key="3">
    <source>
        <dbReference type="ARBA" id="ARBA00022741"/>
    </source>
</evidence>
<dbReference type="SUPFAM" id="SSF56112">
    <property type="entry name" value="Protein kinase-like (PK-like)"/>
    <property type="match status" value="1"/>
</dbReference>
<evidence type="ECO:0000256" key="2">
    <source>
        <dbReference type="ARBA" id="ARBA00022679"/>
    </source>
</evidence>
<dbReference type="RefSeq" id="WP_094451454.1">
    <property type="nucleotide sequence ID" value="NZ_NMVI01000025.1"/>
</dbReference>
<feature type="binding site" evidence="9">
    <location>
        <position position="187"/>
    </location>
    <ligand>
        <name>Mg(2+)</name>
        <dbReference type="ChEBI" id="CHEBI:18420"/>
    </ligand>
</feature>
<dbReference type="InterPro" id="IPR024165">
    <property type="entry name" value="Kan/Strep_kinase"/>
</dbReference>
<evidence type="ECO:0000256" key="6">
    <source>
        <dbReference type="ARBA" id="ARBA00023251"/>
    </source>
</evidence>
<keyword evidence="4 7" id="KW-0418">Kinase</keyword>
<dbReference type="EMBL" id="NMVI01000025">
    <property type="protein sequence ID" value="OYN85349.1"/>
    <property type="molecule type" value="Genomic_DNA"/>
</dbReference>
<evidence type="ECO:0000256" key="8">
    <source>
        <dbReference type="PIRSR" id="PIRSR000706-1"/>
    </source>
</evidence>
<comment type="similarity">
    <text evidence="1 7">Belongs to the aminoglycoside phosphotransferase family.</text>
</comment>
<evidence type="ECO:0000256" key="9">
    <source>
        <dbReference type="PIRSR" id="PIRSR000706-2"/>
    </source>
</evidence>
<evidence type="ECO:0000313" key="12">
    <source>
        <dbReference type="Proteomes" id="UP000216533"/>
    </source>
</evidence>
<keyword evidence="3 7" id="KW-0547">Nucleotide-binding</keyword>
<evidence type="ECO:0000256" key="4">
    <source>
        <dbReference type="ARBA" id="ARBA00022777"/>
    </source>
</evidence>
<dbReference type="GO" id="GO:0016773">
    <property type="term" value="F:phosphotransferase activity, alcohol group as acceptor"/>
    <property type="evidence" value="ECO:0007669"/>
    <property type="project" value="InterPro"/>
</dbReference>
<dbReference type="Pfam" id="PF01636">
    <property type="entry name" value="APH"/>
    <property type="match status" value="1"/>
</dbReference>
<sequence>MSIPAPGQVSAPALVTQLAAGVAVAPVWRNELGGVTWRIATDPPSYLKYGPAHLEFEPKEEAERLSWLAFATPSLTVPRVLAQGTVTTSAGDHRWLHTAAIPGDTAIHPRFQSTTALAQVTVTELGRALRCWHDQLEVASCPWTWSVADRLELLAELGVPQPQRQLFADRVPPLDLVVCHGDACNPNFLMEPTGEADHVTWTGTVDLGALGVADRYADLAPAILSLGWNFPGIDPAHFWRGYGLQPDLAKLRYYTELWQAGD</sequence>
<dbReference type="GO" id="GO:0046677">
    <property type="term" value="P:response to antibiotic"/>
    <property type="evidence" value="ECO:0007669"/>
    <property type="project" value="UniProtKB-KW"/>
</dbReference>
<proteinExistence type="inferred from homology"/>
<organism evidence="11 12">
    <name type="scientific">Parenemella sanctibonifatiensis</name>
    <dbReference type="NCBI Taxonomy" id="2016505"/>
    <lineage>
        <taxon>Bacteria</taxon>
        <taxon>Bacillati</taxon>
        <taxon>Actinomycetota</taxon>
        <taxon>Actinomycetes</taxon>
        <taxon>Propionibacteriales</taxon>
        <taxon>Propionibacteriaceae</taxon>
        <taxon>Parenemella</taxon>
    </lineage>
</organism>
<evidence type="ECO:0000256" key="7">
    <source>
        <dbReference type="PIRNR" id="PIRNR000706"/>
    </source>
</evidence>
<evidence type="ECO:0000256" key="5">
    <source>
        <dbReference type="ARBA" id="ARBA00022840"/>
    </source>
</evidence>
<evidence type="ECO:0000259" key="10">
    <source>
        <dbReference type="Pfam" id="PF01636"/>
    </source>
</evidence>
<dbReference type="GO" id="GO:0016301">
    <property type="term" value="F:kinase activity"/>
    <property type="evidence" value="ECO:0007669"/>
    <property type="project" value="UniProtKB-KW"/>
</dbReference>
<reference evidence="11 12" key="1">
    <citation type="submission" date="2017-07" db="EMBL/GenBank/DDBJ databases">
        <title>Draft whole genome sequences of clinical Proprionibacteriaceae strains.</title>
        <authorList>
            <person name="Bernier A.-M."/>
            <person name="Bernard K."/>
            <person name="Domingo M.-C."/>
        </authorList>
    </citation>
    <scope>NUCLEOTIDE SEQUENCE [LARGE SCALE GENOMIC DNA]</scope>
    <source>
        <strain evidence="11 12">NML 160184</strain>
    </source>
</reference>
<feature type="binding site" evidence="9">
    <location>
        <position position="206"/>
    </location>
    <ligand>
        <name>Mg(2+)</name>
        <dbReference type="ChEBI" id="CHEBI:18420"/>
    </ligand>
</feature>
<keyword evidence="6 7" id="KW-0046">Antibiotic resistance</keyword>
<comment type="caution">
    <text evidence="11">The sequence shown here is derived from an EMBL/GenBank/DDBJ whole genome shotgun (WGS) entry which is preliminary data.</text>
</comment>
<name>A0A255E1A9_9ACTN</name>